<dbReference type="GO" id="GO:0035241">
    <property type="term" value="F:protein-arginine omega-N monomethyltransferase activity"/>
    <property type="evidence" value="ECO:0007669"/>
    <property type="project" value="TreeGrafter"/>
</dbReference>
<keyword evidence="3 6" id="KW-0808">Transferase</keyword>
<sequence>METPDEYFRSYENLEVHGLMLSDNPRMTAYKNAILDKKYLFHNKIVMDVGAGTGILSIFCAQAGAAKVYSVEASKLSELIDQVVDENNYKQVIKIIPHKLEDIKLEIDEKVDIIVSEWMGFYLVHEGMLDTILTARDRFLKSDGLIFPCIAKLYAVPCQVPYLFEFWENIYGVKMTCIGKAMREQKSSKPEIILVDPKDIIAEEKILAWIDLKSATSDDLNTIGGQDLVFPSTKNGKFEGVCIWWDVEFHDDLILSTSPSEPPTHWKQTLITLPNNCQVEQGEPIAFRVTLNRDNDNDRRKYNLELVVLNPDEADHDLPCSCHFTKCIVAREYLKHHSQEIDTNNGFE</sequence>
<dbReference type="GO" id="GO:0032259">
    <property type="term" value="P:methylation"/>
    <property type="evidence" value="ECO:0007669"/>
    <property type="project" value="UniProtKB-KW"/>
</dbReference>
<accession>A0A8J5R101</accession>
<comment type="caution">
    <text evidence="8">The sequence shown here is derived from an EMBL/GenBank/DDBJ whole genome shotgun (WGS) entry which is preliminary data.</text>
</comment>
<dbReference type="GO" id="GO:0042054">
    <property type="term" value="F:histone methyltransferase activity"/>
    <property type="evidence" value="ECO:0007669"/>
    <property type="project" value="TreeGrafter"/>
</dbReference>
<dbReference type="InterPro" id="IPR055135">
    <property type="entry name" value="PRMT_dom"/>
</dbReference>
<proteinExistence type="predicted"/>
<dbReference type="InterPro" id="IPR025799">
    <property type="entry name" value="Arg_MeTrfase"/>
</dbReference>
<keyword evidence="9" id="KW-1185">Reference proteome</keyword>
<dbReference type="Pfam" id="PF22528">
    <property type="entry name" value="PRMT_C"/>
    <property type="match status" value="1"/>
</dbReference>
<evidence type="ECO:0000256" key="3">
    <source>
        <dbReference type="ARBA" id="ARBA00022679"/>
    </source>
</evidence>
<dbReference type="EC" id="2.1.1.319" evidence="1"/>
<dbReference type="PANTHER" id="PTHR11006:SF122">
    <property type="entry name" value="ARGININE METHYLTRANSFERASE 8"/>
    <property type="match status" value="1"/>
</dbReference>
<dbReference type="GO" id="GO:0035242">
    <property type="term" value="F:protein-arginine omega-N asymmetric methyltransferase activity"/>
    <property type="evidence" value="ECO:0007669"/>
    <property type="project" value="UniProtKB-EC"/>
</dbReference>
<comment type="catalytic activity">
    <reaction evidence="5">
        <text>L-arginyl-[protein] + S-adenosyl-L-methionine = N(omega)-methyl-L-arginyl-[protein] + S-adenosyl-L-homocysteine + H(+)</text>
        <dbReference type="Rhea" id="RHEA:48100"/>
        <dbReference type="Rhea" id="RHEA-COMP:10532"/>
        <dbReference type="Rhea" id="RHEA-COMP:11990"/>
        <dbReference type="ChEBI" id="CHEBI:15378"/>
        <dbReference type="ChEBI" id="CHEBI:29965"/>
        <dbReference type="ChEBI" id="CHEBI:57856"/>
        <dbReference type="ChEBI" id="CHEBI:59789"/>
        <dbReference type="ChEBI" id="CHEBI:65280"/>
    </reaction>
    <physiologicalReaction direction="left-to-right" evidence="5">
        <dbReference type="Rhea" id="RHEA:48101"/>
    </physiologicalReaction>
</comment>
<organism evidence="8 9">
    <name type="scientific">Cotesia typhae</name>
    <dbReference type="NCBI Taxonomy" id="2053667"/>
    <lineage>
        <taxon>Eukaryota</taxon>
        <taxon>Metazoa</taxon>
        <taxon>Ecdysozoa</taxon>
        <taxon>Arthropoda</taxon>
        <taxon>Hexapoda</taxon>
        <taxon>Insecta</taxon>
        <taxon>Pterygota</taxon>
        <taxon>Neoptera</taxon>
        <taxon>Endopterygota</taxon>
        <taxon>Hymenoptera</taxon>
        <taxon>Apocrita</taxon>
        <taxon>Ichneumonoidea</taxon>
        <taxon>Braconidae</taxon>
        <taxon>Microgastrinae</taxon>
        <taxon>Cotesia</taxon>
    </lineage>
</organism>
<evidence type="ECO:0000313" key="9">
    <source>
        <dbReference type="Proteomes" id="UP000729913"/>
    </source>
</evidence>
<dbReference type="CDD" id="cd02440">
    <property type="entry name" value="AdoMet_MTases"/>
    <property type="match status" value="1"/>
</dbReference>
<feature type="domain" description="Protein arginine N-methyltransferase" evidence="7">
    <location>
        <begin position="151"/>
        <end position="300"/>
    </location>
</feature>
<evidence type="ECO:0000256" key="5">
    <source>
        <dbReference type="ARBA" id="ARBA00049303"/>
    </source>
</evidence>
<gene>
    <name evidence="8" type="ORF">G9C98_006824</name>
</gene>
<dbReference type="AlphaFoldDB" id="A0A8J5R101"/>
<dbReference type="Proteomes" id="UP000729913">
    <property type="component" value="Unassembled WGS sequence"/>
</dbReference>
<keyword evidence="2 6" id="KW-0489">Methyltransferase</keyword>
<dbReference type="FunFam" id="3.40.50.150:FF:000003">
    <property type="entry name" value="Blast:Protein arginine N-methyltransferase 1"/>
    <property type="match status" value="1"/>
</dbReference>
<dbReference type="Pfam" id="PF06325">
    <property type="entry name" value="PrmA"/>
    <property type="match status" value="1"/>
</dbReference>
<evidence type="ECO:0000256" key="1">
    <source>
        <dbReference type="ARBA" id="ARBA00011925"/>
    </source>
</evidence>
<dbReference type="GO" id="GO:0005634">
    <property type="term" value="C:nucleus"/>
    <property type="evidence" value="ECO:0007669"/>
    <property type="project" value="TreeGrafter"/>
</dbReference>
<dbReference type="OrthoDB" id="7848332at2759"/>
<reference evidence="8" key="1">
    <citation type="submission" date="2020-03" db="EMBL/GenBank/DDBJ databases">
        <authorList>
            <person name="Chebbi M.A."/>
            <person name="Drezen J.M."/>
        </authorList>
    </citation>
    <scope>NUCLEOTIDE SEQUENCE</scope>
    <source>
        <tissue evidence="8">Whole body</tissue>
    </source>
</reference>
<evidence type="ECO:0000256" key="4">
    <source>
        <dbReference type="ARBA" id="ARBA00022691"/>
    </source>
</evidence>
<dbReference type="PROSITE" id="PS51678">
    <property type="entry name" value="SAM_MT_PRMT"/>
    <property type="match status" value="1"/>
</dbReference>
<evidence type="ECO:0000256" key="2">
    <source>
        <dbReference type="ARBA" id="ARBA00022603"/>
    </source>
</evidence>
<keyword evidence="4 6" id="KW-0949">S-adenosyl-L-methionine</keyword>
<evidence type="ECO:0000259" key="7">
    <source>
        <dbReference type="Pfam" id="PF22528"/>
    </source>
</evidence>
<dbReference type="PANTHER" id="PTHR11006">
    <property type="entry name" value="PROTEIN ARGININE N-METHYLTRANSFERASE"/>
    <property type="match status" value="1"/>
</dbReference>
<evidence type="ECO:0000256" key="6">
    <source>
        <dbReference type="PROSITE-ProRule" id="PRU01015"/>
    </source>
</evidence>
<name>A0A8J5R101_9HYME</name>
<reference evidence="8" key="2">
    <citation type="submission" date="2021-04" db="EMBL/GenBank/DDBJ databases">
        <title>Genome-wide patterns of bracovirus chromosomal integration into multiple host tissues during parasitism.</title>
        <authorList>
            <person name="Chebbi M.A.C."/>
        </authorList>
    </citation>
    <scope>NUCLEOTIDE SEQUENCE</scope>
    <source>
        <tissue evidence="8">Whole body</tissue>
    </source>
</reference>
<dbReference type="EMBL" id="JAAOIC020000060">
    <property type="protein sequence ID" value="KAG8035378.1"/>
    <property type="molecule type" value="Genomic_DNA"/>
</dbReference>
<evidence type="ECO:0000313" key="8">
    <source>
        <dbReference type="EMBL" id="KAG8035378.1"/>
    </source>
</evidence>
<protein>
    <recommendedName>
        <fullName evidence="1">type I protein arginine methyltransferase</fullName>
        <ecNumber evidence="1">2.1.1.319</ecNumber>
    </recommendedName>
</protein>